<keyword evidence="2" id="KW-1185">Reference proteome</keyword>
<reference evidence="1 2" key="1">
    <citation type="journal article" date="2010" name="Int. J. Syst. Evol. Microbiol.">
        <title>Reclassification of Herbaspirillum putei as a later heterotypic synonym of Herbaspirillum huttiense, with the description of H. huttiense subsp. huttiense subsp. nov. and H. huttiense subsp. putei subsp. nov., comb. nov., and description of Herbaspirillum aquaticum sp. nov.</title>
        <authorList>
            <person name="Dobritsa A.P."/>
            <person name="Reddy M.C."/>
            <person name="Samadpour M."/>
        </authorList>
    </citation>
    <scope>NUCLEOTIDE SEQUENCE [LARGE SCALE GENOMIC DNA]</scope>
    <source>
        <strain evidence="1 2">IEH 4430</strain>
    </source>
</reference>
<dbReference type="AlphaFoldDB" id="A0A225SVZ0"/>
<evidence type="ECO:0000313" key="2">
    <source>
        <dbReference type="Proteomes" id="UP000214747"/>
    </source>
</evidence>
<organism evidence="1 2">
    <name type="scientific">Herbaspirillum aquaticum</name>
    <dbReference type="NCBI Taxonomy" id="568783"/>
    <lineage>
        <taxon>Bacteria</taxon>
        <taxon>Pseudomonadati</taxon>
        <taxon>Pseudomonadota</taxon>
        <taxon>Betaproteobacteria</taxon>
        <taxon>Burkholderiales</taxon>
        <taxon>Oxalobacteraceae</taxon>
        <taxon>Herbaspirillum</taxon>
    </lineage>
</organism>
<dbReference type="Proteomes" id="UP000214747">
    <property type="component" value="Unassembled WGS sequence"/>
</dbReference>
<evidence type="ECO:0000313" key="1">
    <source>
        <dbReference type="EMBL" id="OWY35385.1"/>
    </source>
</evidence>
<name>A0A225SVZ0_9BURK</name>
<accession>A0A225SVZ0</accession>
<proteinExistence type="predicted"/>
<gene>
    <name evidence="1" type="ORF">CEJ45_08405</name>
</gene>
<dbReference type="EMBL" id="NJGV01000006">
    <property type="protein sequence ID" value="OWY35385.1"/>
    <property type="molecule type" value="Genomic_DNA"/>
</dbReference>
<protein>
    <submittedName>
        <fullName evidence="1">Uncharacterized protein</fullName>
    </submittedName>
</protein>
<comment type="caution">
    <text evidence="1">The sequence shown here is derived from an EMBL/GenBank/DDBJ whole genome shotgun (WGS) entry which is preliminary data.</text>
</comment>
<sequence>MFTLPPIVESESRQLAVPTIPPQEEVTGDKEIDAVLWLQQVVATGQADLIAKAMEALKKIKTPMATLEKRYRDFVMAKNPGSLFAALSTFGFGDLRGQAERAVNRKASAQEAIARFGSEEACFTDTPAEGFIIATLKDIVFCGDSGFPQLTPDVKTGFQQASDFLPHTLSDCLHELRYWSDLYRLRHAIDSDCGDSLYEEWVRRDFIFHLMTTIRPRDKEEALSVMRFMLSDEDGSDHRDRTEADAIFLNLLR</sequence>